<name>A0A9R0K4C4_SPIOL</name>
<feature type="domain" description="PROP1-like PPR" evidence="4">
    <location>
        <begin position="410"/>
        <end position="550"/>
    </location>
</feature>
<evidence type="ECO:0000256" key="2">
    <source>
        <dbReference type="PROSITE-ProRule" id="PRU00708"/>
    </source>
</evidence>
<dbReference type="OrthoDB" id="767661at2759"/>
<evidence type="ECO:0000259" key="4">
    <source>
        <dbReference type="Pfam" id="PF17177"/>
    </source>
</evidence>
<dbReference type="InterPro" id="IPR002885">
    <property type="entry name" value="PPR_rpt"/>
</dbReference>
<dbReference type="KEGG" id="soe:110796327"/>
<feature type="region of interest" description="Disordered" evidence="3">
    <location>
        <begin position="34"/>
        <end position="96"/>
    </location>
</feature>
<dbReference type="PROSITE" id="PS51375">
    <property type="entry name" value="PPR"/>
    <property type="match status" value="1"/>
</dbReference>
<accession>A0A9R0K4C4</accession>
<protein>
    <submittedName>
        <fullName evidence="6">Pentatricopeptide repeat-containing protein At4g04790, mitochondrial</fullName>
    </submittedName>
</protein>
<keyword evidence="1" id="KW-0677">Repeat</keyword>
<sequence length="856" mass="96977">MPHIKANHLSSLFGSSRRIAPSSSVAAVVKDAVITSSKKKLRSPHTSSSSYSKVKSSFRKQTRQKNHPPSVADSATEGEPIEHETHGISSKLSGMTNWDLDDPSASEVASHGKALEDDSNLPWFTTLFNSSTPLRRKELSQDRKNKWIFKNTQKLRFDKLVNLCSDKVGSGSTFDVLYKLGRGTGLKEYNAFIKTCLETARNCNDEKVQMEHILQAYRLLRLMKERGFPIEEEAFGPFLMLLIDMHMDDQFLILLEIIKDEDPSLHPRLGYYEMHFWIEMNNEEKVHEFCQRISSGESEMGSLLHENYLLALCERDRKKELLQLLDIIDITRVSSLDNVASIFRSLGRLSLEAFAELFVLVLKDCGHKAQSISDLIYSYASSSKNTTVDDVILKLKEMHGKLDLALLPSSYENLITFCLDSTKVHMALDLVDEMCEVGLSLSPGALNAICNACEGSCEFILVRRIYSMLCNHNLKPNSETIRSIINLNVRMKDFDHAYAVLKDLEKMKIAPSASMYNAILAGYYREKNMDGVLRVLKEMEDADVKPDSQTFGYLISNCSCEEDIIKYYEQLKDAGVQATKHIFMALINAYVASGQFEKAKEVVLDKGIQRKNLNEIKSVLVSSLANHGQISDALDIYKEIKQSGSSLEPKAVIALIERQQSKGKLNLMLQLLEELKDPHYWADGCCRVILYCIRNNDLRPAVDLLKKLSDNFRDDDLAREVIFDEVFSQIADMENPGLKIGIALLKAIKEDVKLHPSRKCLDFLLSACVKGKDLQIAQLVWKEYEIIGLPYNILSYLRMYQAYLVAGDMEAATLFLSKIPKEDPHVRSVIHACRVTYGKPKAEEKTKKKKKKKKRT</sequence>
<evidence type="ECO:0000313" key="5">
    <source>
        <dbReference type="Proteomes" id="UP000813463"/>
    </source>
</evidence>
<gene>
    <name evidence="6" type="primary">LOC110796327</name>
</gene>
<dbReference type="Proteomes" id="UP000813463">
    <property type="component" value="Chromosome 4"/>
</dbReference>
<dbReference type="Pfam" id="PF01535">
    <property type="entry name" value="PPR"/>
    <property type="match status" value="2"/>
</dbReference>
<dbReference type="RefSeq" id="XP_021857085.1">
    <property type="nucleotide sequence ID" value="XM_022001393.2"/>
</dbReference>
<evidence type="ECO:0000256" key="1">
    <source>
        <dbReference type="ARBA" id="ARBA00022737"/>
    </source>
</evidence>
<reference evidence="5" key="1">
    <citation type="journal article" date="2021" name="Nat. Commun.">
        <title>Genomic analyses provide insights into spinach domestication and the genetic basis of agronomic traits.</title>
        <authorList>
            <person name="Cai X."/>
            <person name="Sun X."/>
            <person name="Xu C."/>
            <person name="Sun H."/>
            <person name="Wang X."/>
            <person name="Ge C."/>
            <person name="Zhang Z."/>
            <person name="Wang Q."/>
            <person name="Fei Z."/>
            <person name="Jiao C."/>
            <person name="Wang Q."/>
        </authorList>
    </citation>
    <scope>NUCLEOTIDE SEQUENCE [LARGE SCALE GENOMIC DNA]</scope>
    <source>
        <strain evidence="5">cv. Varoflay</strain>
    </source>
</reference>
<feature type="repeat" description="PPR" evidence="2">
    <location>
        <begin position="512"/>
        <end position="546"/>
    </location>
</feature>
<evidence type="ECO:0000256" key="3">
    <source>
        <dbReference type="SAM" id="MobiDB-lite"/>
    </source>
</evidence>
<evidence type="ECO:0000313" key="6">
    <source>
        <dbReference type="RefSeq" id="XP_021857085.1"/>
    </source>
</evidence>
<feature type="compositionally biased region" description="Basic residues" evidence="3">
    <location>
        <begin position="56"/>
        <end position="66"/>
    </location>
</feature>
<proteinExistence type="predicted"/>
<dbReference type="NCBIfam" id="TIGR00756">
    <property type="entry name" value="PPR"/>
    <property type="match status" value="1"/>
</dbReference>
<dbReference type="GeneID" id="110796327"/>
<dbReference type="PANTHER" id="PTHR47262">
    <property type="entry name" value="OS02G0132600 PROTEIN"/>
    <property type="match status" value="1"/>
</dbReference>
<organism evidence="5 6">
    <name type="scientific">Spinacia oleracea</name>
    <name type="common">Spinach</name>
    <dbReference type="NCBI Taxonomy" id="3562"/>
    <lineage>
        <taxon>Eukaryota</taxon>
        <taxon>Viridiplantae</taxon>
        <taxon>Streptophyta</taxon>
        <taxon>Embryophyta</taxon>
        <taxon>Tracheophyta</taxon>
        <taxon>Spermatophyta</taxon>
        <taxon>Magnoliopsida</taxon>
        <taxon>eudicotyledons</taxon>
        <taxon>Gunneridae</taxon>
        <taxon>Pentapetalae</taxon>
        <taxon>Caryophyllales</taxon>
        <taxon>Chenopodiaceae</taxon>
        <taxon>Chenopodioideae</taxon>
        <taxon>Anserineae</taxon>
        <taxon>Spinacia</taxon>
    </lineage>
</organism>
<dbReference type="PANTHER" id="PTHR47262:SF1">
    <property type="entry name" value="OS02G0132600 PROTEIN"/>
    <property type="match status" value="1"/>
</dbReference>
<keyword evidence="5" id="KW-1185">Reference proteome</keyword>
<dbReference type="Pfam" id="PF17177">
    <property type="entry name" value="PPR_long"/>
    <property type="match status" value="1"/>
</dbReference>
<dbReference type="InterPro" id="IPR033443">
    <property type="entry name" value="PROP1-like_PPR_dom"/>
</dbReference>
<feature type="compositionally biased region" description="Polar residues" evidence="3">
    <location>
        <begin position="87"/>
        <end position="96"/>
    </location>
</feature>
<reference evidence="6" key="2">
    <citation type="submission" date="2025-08" db="UniProtKB">
        <authorList>
            <consortium name="RefSeq"/>
        </authorList>
    </citation>
    <scope>IDENTIFICATION</scope>
    <source>
        <tissue evidence="6">Leaf</tissue>
    </source>
</reference>
<dbReference type="InterPro" id="IPR011990">
    <property type="entry name" value="TPR-like_helical_dom_sf"/>
</dbReference>
<dbReference type="AlphaFoldDB" id="A0A9R0K4C4"/>
<dbReference type="Gene3D" id="1.25.40.10">
    <property type="entry name" value="Tetratricopeptide repeat domain"/>
    <property type="match status" value="3"/>
</dbReference>